<dbReference type="Gene3D" id="1.10.10.10">
    <property type="entry name" value="Winged helix-like DNA-binding domain superfamily/Winged helix DNA-binding domain"/>
    <property type="match status" value="1"/>
</dbReference>
<dbReference type="PANTHER" id="PTHR33169">
    <property type="entry name" value="PADR-FAMILY TRANSCRIPTIONAL REGULATOR"/>
    <property type="match status" value="1"/>
</dbReference>
<dbReference type="SUPFAM" id="SSF46785">
    <property type="entry name" value="Winged helix' DNA-binding domain"/>
    <property type="match status" value="1"/>
</dbReference>
<sequence length="121" mass="13912">MVSTTQMLKGILDGCLLAIIKDKEVYGYELAEKLEGYGFDSFSEGTIYPLLMRMQKEELVTASLKKSTAGPRRKYYSLTPKGEKELEKFKERWSYLETNVNRVLKNESHTSTLLKGEVFDE</sequence>
<dbReference type="Proteomes" id="UP001597383">
    <property type="component" value="Unassembled WGS sequence"/>
</dbReference>
<keyword evidence="3" id="KW-1185">Reference proteome</keyword>
<feature type="domain" description="Transcription regulator PadR N-terminal" evidence="1">
    <location>
        <begin position="16"/>
        <end position="88"/>
    </location>
</feature>
<comment type="caution">
    <text evidence="2">The sequence shown here is derived from an EMBL/GenBank/DDBJ whole genome shotgun (WGS) entry which is preliminary data.</text>
</comment>
<gene>
    <name evidence="2" type="ORF">ACFSJF_04670</name>
</gene>
<dbReference type="InterPro" id="IPR036390">
    <property type="entry name" value="WH_DNA-bd_sf"/>
</dbReference>
<reference evidence="3" key="1">
    <citation type="journal article" date="2019" name="Int. J. Syst. Evol. Microbiol.">
        <title>The Global Catalogue of Microorganisms (GCM) 10K type strain sequencing project: providing services to taxonomists for standard genome sequencing and annotation.</title>
        <authorList>
            <consortium name="The Broad Institute Genomics Platform"/>
            <consortium name="The Broad Institute Genome Sequencing Center for Infectious Disease"/>
            <person name="Wu L."/>
            <person name="Ma J."/>
        </authorList>
    </citation>
    <scope>NUCLEOTIDE SEQUENCE [LARGE SCALE GENOMIC DNA]</scope>
    <source>
        <strain evidence="3">R28</strain>
    </source>
</reference>
<evidence type="ECO:0000313" key="2">
    <source>
        <dbReference type="EMBL" id="MFD2043568.1"/>
    </source>
</evidence>
<dbReference type="RefSeq" id="WP_377555294.1">
    <property type="nucleotide sequence ID" value="NZ_JBHUHQ010000009.1"/>
</dbReference>
<evidence type="ECO:0000259" key="1">
    <source>
        <dbReference type="Pfam" id="PF03551"/>
    </source>
</evidence>
<dbReference type="PANTHER" id="PTHR33169:SF25">
    <property type="entry name" value="DNA-BINDING PROTEIN YIZB-RELATED"/>
    <property type="match status" value="1"/>
</dbReference>
<name>A0ABW4VWJ4_9BACI</name>
<dbReference type="InterPro" id="IPR036388">
    <property type="entry name" value="WH-like_DNA-bd_sf"/>
</dbReference>
<proteinExistence type="predicted"/>
<dbReference type="EMBL" id="JBHUHQ010000009">
    <property type="protein sequence ID" value="MFD2043568.1"/>
    <property type="molecule type" value="Genomic_DNA"/>
</dbReference>
<accession>A0ABW4VWJ4</accession>
<dbReference type="Pfam" id="PF03551">
    <property type="entry name" value="PadR"/>
    <property type="match status" value="1"/>
</dbReference>
<dbReference type="InterPro" id="IPR052509">
    <property type="entry name" value="Metal_resp_DNA-bind_regulator"/>
</dbReference>
<protein>
    <submittedName>
        <fullName evidence="2">PadR family transcriptional regulator</fullName>
    </submittedName>
</protein>
<evidence type="ECO:0000313" key="3">
    <source>
        <dbReference type="Proteomes" id="UP001597383"/>
    </source>
</evidence>
<dbReference type="InterPro" id="IPR005149">
    <property type="entry name" value="Tscrpt_reg_PadR_N"/>
</dbReference>
<organism evidence="2 3">
    <name type="scientific">Ornithinibacillus salinisoli</name>
    <dbReference type="NCBI Taxonomy" id="1848459"/>
    <lineage>
        <taxon>Bacteria</taxon>
        <taxon>Bacillati</taxon>
        <taxon>Bacillota</taxon>
        <taxon>Bacilli</taxon>
        <taxon>Bacillales</taxon>
        <taxon>Bacillaceae</taxon>
        <taxon>Ornithinibacillus</taxon>
    </lineage>
</organism>